<keyword evidence="3" id="KW-1185">Reference proteome</keyword>
<reference evidence="2 3" key="1">
    <citation type="submission" date="2016-10" db="EMBL/GenBank/DDBJ databases">
        <title>Draft Genome sequence of Roseomonas sp. strain M3.</title>
        <authorList>
            <person name="Subhash Y."/>
            <person name="Lee S."/>
        </authorList>
    </citation>
    <scope>NUCLEOTIDE SEQUENCE [LARGE SCALE GENOMIC DNA]</scope>
    <source>
        <strain evidence="2 3">M3</strain>
    </source>
</reference>
<evidence type="ECO:0000313" key="3">
    <source>
        <dbReference type="Proteomes" id="UP000188879"/>
    </source>
</evidence>
<protein>
    <submittedName>
        <fullName evidence="2">Uncharacterized protein</fullName>
    </submittedName>
</protein>
<accession>A0A1V2GXH2</accession>
<comment type="caution">
    <text evidence="2">The sequence shown here is derived from an EMBL/GenBank/DDBJ whole genome shotgun (WGS) entry which is preliminary data.</text>
</comment>
<proteinExistence type="predicted"/>
<organism evidence="2 3">
    <name type="scientific">Teichococcus deserti</name>
    <dbReference type="NCBI Taxonomy" id="1817963"/>
    <lineage>
        <taxon>Bacteria</taxon>
        <taxon>Pseudomonadati</taxon>
        <taxon>Pseudomonadota</taxon>
        <taxon>Alphaproteobacteria</taxon>
        <taxon>Acetobacterales</taxon>
        <taxon>Roseomonadaceae</taxon>
        <taxon>Roseomonas</taxon>
    </lineage>
</organism>
<dbReference type="EMBL" id="MLCO01000225">
    <property type="protein sequence ID" value="ONG49505.1"/>
    <property type="molecule type" value="Genomic_DNA"/>
</dbReference>
<name>A0A1V2GXH2_9PROT</name>
<sequence length="92" mass="9749">MQHDPPGGDARHLGVESEGAVGIELLQMRDLDAVQPARRAGQRGIGLQPRDRWAGEAEQHLARRQRPKGCGVQHGLGSPTPPGLALALPLAP</sequence>
<feature type="region of interest" description="Disordered" evidence="1">
    <location>
        <begin position="63"/>
        <end position="92"/>
    </location>
</feature>
<feature type="compositionally biased region" description="Low complexity" evidence="1">
    <location>
        <begin position="75"/>
        <end position="92"/>
    </location>
</feature>
<dbReference type="AlphaFoldDB" id="A0A1V2GXH2"/>
<dbReference type="Proteomes" id="UP000188879">
    <property type="component" value="Unassembled WGS sequence"/>
</dbReference>
<evidence type="ECO:0000313" key="2">
    <source>
        <dbReference type="EMBL" id="ONG49505.1"/>
    </source>
</evidence>
<evidence type="ECO:0000256" key="1">
    <source>
        <dbReference type="SAM" id="MobiDB-lite"/>
    </source>
</evidence>
<gene>
    <name evidence="2" type="ORF">BKE38_20725</name>
</gene>